<sequence length="45" mass="5078">MDHQAVDLSDLQNYLSWDMYGIMEMNDNGLKAGIEDNGMPSWSAI</sequence>
<accession>A0A0D2Y2J6</accession>
<evidence type="ECO:0000313" key="2">
    <source>
        <dbReference type="Proteomes" id="UP000002489"/>
    </source>
</evidence>
<dbReference type="AlphaFoldDB" id="A0A0D2Y2J6"/>
<organism evidence="1 2">
    <name type="scientific">Fusarium oxysporum (strain Fo5176)</name>
    <name type="common">Fusarium vascular wilt</name>
    <dbReference type="NCBI Taxonomy" id="660025"/>
    <lineage>
        <taxon>Eukaryota</taxon>
        <taxon>Fungi</taxon>
        <taxon>Dikarya</taxon>
        <taxon>Ascomycota</taxon>
        <taxon>Pezizomycotina</taxon>
        <taxon>Sordariomycetes</taxon>
        <taxon>Hypocreomycetidae</taxon>
        <taxon>Hypocreales</taxon>
        <taxon>Nectriaceae</taxon>
        <taxon>Fusarium</taxon>
        <taxon>Fusarium oxysporum species complex</taxon>
    </lineage>
</organism>
<reference evidence="1" key="2">
    <citation type="submission" date="2025-08" db="UniProtKB">
        <authorList>
            <consortium name="EnsemblFungi"/>
        </authorList>
    </citation>
    <scope>IDENTIFICATION</scope>
    <source>
        <strain evidence="1">4287 / CBS 123668 / FGSC 9935 / NRRL 34936</strain>
    </source>
</reference>
<dbReference type="STRING" id="426428.A0A0D2Y2J6"/>
<evidence type="ECO:0000313" key="1">
    <source>
        <dbReference type="EnsemblFungi" id="FOXG_10493P0"/>
    </source>
</evidence>
<protein>
    <submittedName>
        <fullName evidence="1">Uncharacterized protein</fullName>
    </submittedName>
</protein>
<proteinExistence type="predicted"/>
<dbReference type="Proteomes" id="UP000002489">
    <property type="component" value="Unassembled WGS sequence"/>
</dbReference>
<name>A0A0D2Y2J6_FUSOF</name>
<dbReference type="EnsemblFungi" id="FOXG_10493T0">
    <property type="protein sequence ID" value="FOXG_10493P0"/>
    <property type="gene ID" value="FOXG_10493"/>
</dbReference>
<reference evidence="2" key="1">
    <citation type="journal article" date="2012" name="Mol. Plant Microbe Interact.">
        <title>A highly conserved effector in Fusarium oxysporum is required for full virulence on Arabidopsis.</title>
        <authorList>
            <person name="Thatcher L.F."/>
            <person name="Gardiner D.M."/>
            <person name="Kazan K."/>
            <person name="Manners J."/>
        </authorList>
    </citation>
    <scope>NUCLEOTIDE SEQUENCE [LARGE SCALE GENOMIC DNA]</scope>
    <source>
        <strain evidence="2">Fo5176</strain>
    </source>
</reference>